<evidence type="ECO:0000313" key="4">
    <source>
        <dbReference type="EMBL" id="KAL2789199.1"/>
    </source>
</evidence>
<feature type="domain" description="NAD-dependent epimerase/dehydratase" evidence="3">
    <location>
        <begin position="17"/>
        <end position="196"/>
    </location>
</feature>
<dbReference type="EMBL" id="JBFTWV010000067">
    <property type="protein sequence ID" value="KAL2789199.1"/>
    <property type="molecule type" value="Genomic_DNA"/>
</dbReference>
<dbReference type="Pfam" id="PF01370">
    <property type="entry name" value="Epimerase"/>
    <property type="match status" value="1"/>
</dbReference>
<evidence type="ECO:0000259" key="3">
    <source>
        <dbReference type="Pfam" id="PF01370"/>
    </source>
</evidence>
<evidence type="ECO:0000256" key="2">
    <source>
        <dbReference type="ARBA" id="ARBA00023445"/>
    </source>
</evidence>
<dbReference type="InterPro" id="IPR050425">
    <property type="entry name" value="NAD(P)_dehydrat-like"/>
</dbReference>
<organism evidence="4 5">
    <name type="scientific">Aspergillus keveii</name>
    <dbReference type="NCBI Taxonomy" id="714993"/>
    <lineage>
        <taxon>Eukaryota</taxon>
        <taxon>Fungi</taxon>
        <taxon>Dikarya</taxon>
        <taxon>Ascomycota</taxon>
        <taxon>Pezizomycotina</taxon>
        <taxon>Eurotiomycetes</taxon>
        <taxon>Eurotiomycetidae</taxon>
        <taxon>Eurotiales</taxon>
        <taxon>Aspergillaceae</taxon>
        <taxon>Aspergillus</taxon>
        <taxon>Aspergillus subgen. Nidulantes</taxon>
    </lineage>
</organism>
<dbReference type="PANTHER" id="PTHR10366">
    <property type="entry name" value="NAD DEPENDENT EPIMERASE/DEHYDRATASE"/>
    <property type="match status" value="1"/>
</dbReference>
<dbReference type="InterPro" id="IPR036291">
    <property type="entry name" value="NAD(P)-bd_dom_sf"/>
</dbReference>
<comment type="similarity">
    <text evidence="2">Belongs to the NAD(P)-dependent epimerase/dehydratase family. Dihydroflavonol-4-reductase subfamily.</text>
</comment>
<dbReference type="Proteomes" id="UP001610563">
    <property type="component" value="Unassembled WGS sequence"/>
</dbReference>
<keyword evidence="1" id="KW-0560">Oxidoreductase</keyword>
<accession>A0ABR4G115</accession>
<protein>
    <submittedName>
        <fullName evidence="4">NAD(P)-binding protein</fullName>
    </submittedName>
</protein>
<comment type="caution">
    <text evidence="4">The sequence shown here is derived from an EMBL/GenBank/DDBJ whole genome shotgun (WGS) entry which is preliminary data.</text>
</comment>
<evidence type="ECO:0000256" key="1">
    <source>
        <dbReference type="ARBA" id="ARBA00023002"/>
    </source>
</evidence>
<dbReference type="Gene3D" id="3.40.50.720">
    <property type="entry name" value="NAD(P)-binding Rossmann-like Domain"/>
    <property type="match status" value="1"/>
</dbReference>
<dbReference type="SUPFAM" id="SSF51735">
    <property type="entry name" value="NAD(P)-binding Rossmann-fold domains"/>
    <property type="match status" value="1"/>
</dbReference>
<dbReference type="PANTHER" id="PTHR10366:SF562">
    <property type="entry name" value="ALDEHYDE REDUCTASE II (AFU_ORTHOLOGUE AFUA_1G11360)"/>
    <property type="match status" value="1"/>
</dbReference>
<keyword evidence="5" id="KW-1185">Reference proteome</keyword>
<name>A0ABR4G115_9EURO</name>
<dbReference type="InterPro" id="IPR001509">
    <property type="entry name" value="Epimerase_deHydtase"/>
</dbReference>
<gene>
    <name evidence="4" type="ORF">BJX66DRAFT_326537</name>
</gene>
<sequence length="342" mass="37182">MSALNIKEPAIPFGSRVVISGVSGFIGSHVADQALAAGYKVRGTTRDVRKSDWIKKHFEETYGPGNFELVEVRDMAAEGAFDKAVVGAAGFIHVANDMTSSPNASIAIPRAVNGALNALRASAKEPSIKRFVYTSSSFAATLPKPGQRFTIAADTFNEEAIERARGPDADGDSVYAASKVEAERAIAKWVQENDSSLEVNYILPNANIGPLISAANQGYPTTARWTKALWDSDYASLSHVPPQYYINVQDDARLHIIGLADPAVQGERIFAVAGPFNLPDILEALRRLYPERKWEDYPDDRRDLSTFEPITRAEALLKKAYGSGFVGLEESVRGNVVDLIHG</sequence>
<evidence type="ECO:0000313" key="5">
    <source>
        <dbReference type="Proteomes" id="UP001610563"/>
    </source>
</evidence>
<reference evidence="4 5" key="1">
    <citation type="submission" date="2024-07" db="EMBL/GenBank/DDBJ databases">
        <title>Section-level genome sequencing and comparative genomics of Aspergillus sections Usti and Cavernicolus.</title>
        <authorList>
            <consortium name="Lawrence Berkeley National Laboratory"/>
            <person name="Nybo J.L."/>
            <person name="Vesth T.C."/>
            <person name="Theobald S."/>
            <person name="Frisvad J.C."/>
            <person name="Larsen T.O."/>
            <person name="Kjaerboelling I."/>
            <person name="Rothschild-Mancinelli K."/>
            <person name="Lyhne E.K."/>
            <person name="Kogle M.E."/>
            <person name="Barry K."/>
            <person name="Clum A."/>
            <person name="Na H."/>
            <person name="Ledsgaard L."/>
            <person name="Lin J."/>
            <person name="Lipzen A."/>
            <person name="Kuo A."/>
            <person name="Riley R."/>
            <person name="Mondo S."/>
            <person name="Labutti K."/>
            <person name="Haridas S."/>
            <person name="Pangalinan J."/>
            <person name="Salamov A.A."/>
            <person name="Simmons B.A."/>
            <person name="Magnuson J.K."/>
            <person name="Chen J."/>
            <person name="Drula E."/>
            <person name="Henrissat B."/>
            <person name="Wiebenga A."/>
            <person name="Lubbers R.J."/>
            <person name="Gomes A.C."/>
            <person name="Makela M.R."/>
            <person name="Stajich J."/>
            <person name="Grigoriev I.V."/>
            <person name="Mortensen U.H."/>
            <person name="De Vries R.P."/>
            <person name="Baker S.E."/>
            <person name="Andersen M.R."/>
        </authorList>
    </citation>
    <scope>NUCLEOTIDE SEQUENCE [LARGE SCALE GENOMIC DNA]</scope>
    <source>
        <strain evidence="4 5">CBS 209.92</strain>
    </source>
</reference>
<proteinExistence type="inferred from homology"/>